<dbReference type="AlphaFoldDB" id="C5K8P8"/>
<evidence type="ECO:0000313" key="3">
    <source>
        <dbReference type="Proteomes" id="UP000007800"/>
    </source>
</evidence>
<dbReference type="SUPFAM" id="SSF58104">
    <property type="entry name" value="Methyl-accepting chemotaxis protein (MCP) signaling domain"/>
    <property type="match status" value="2"/>
</dbReference>
<evidence type="ECO:0000256" key="1">
    <source>
        <dbReference type="SAM" id="MobiDB-lite"/>
    </source>
</evidence>
<feature type="compositionally biased region" description="Acidic residues" evidence="1">
    <location>
        <begin position="362"/>
        <end position="371"/>
    </location>
</feature>
<gene>
    <name evidence="2" type="ORF">Pmar_PMAR000188</name>
</gene>
<feature type="compositionally biased region" description="Acidic residues" evidence="1">
    <location>
        <begin position="128"/>
        <end position="148"/>
    </location>
</feature>
<feature type="region of interest" description="Disordered" evidence="1">
    <location>
        <begin position="403"/>
        <end position="477"/>
    </location>
</feature>
<name>C5K8P8_PERM5</name>
<feature type="compositionally biased region" description="Basic and acidic residues" evidence="1">
    <location>
        <begin position="409"/>
        <end position="425"/>
    </location>
</feature>
<proteinExistence type="predicted"/>
<evidence type="ECO:0000313" key="2">
    <source>
        <dbReference type="EMBL" id="EER19125.1"/>
    </source>
</evidence>
<accession>C5K8P8</accession>
<dbReference type="EMBL" id="GG671144">
    <property type="protein sequence ID" value="EER19125.1"/>
    <property type="molecule type" value="Genomic_DNA"/>
</dbReference>
<sequence length="542" mass="59696">MGYRALVDEKERHEKAVMRKREGARLMEKTIHSVMRNVVSDALRRLCVSVARRARRVGEVCDSPMEEKSYRGREETAEVSEEADKVSEETVEVCEETTEANEEIAEVCEETTEANEEIAEVSEGTVEVNEETTDDSEGTVEVSEETVEVSEGTAEVCEETTEANEEIAEVSEGTVEVNDETAEVSEGTVEVSEETVEVNEETAEVSEETAEVSEGTTEVSEEAGEISEEADRVSAEAENEERVSAEGPLKGDNTDVPGNVLGSPHPSFNETMTAIGERVSQLSSQSSVDTLKSNPSLTAEAPTELKWGVEEGEMRTASGANLETREDIDYSSAKEISRHIVAELGRLEVSVFDTAHEQQQQQEEEEEELAVTEEAASFCRQLSAVGDVVEEFDGGVRSEDVRVLGLSKQDTEEAQSRSESERGKQADGSPSPCEELTSPIQQPAVSTVSNPSILRHDNDEHWPAQVESPESWKTFSGAGRKSLTTVEEMQDGKFEKKVALQKHFEIPPLPLQRVTRTSRKVVRLPPPTRDWETIEFTDSSPE</sequence>
<dbReference type="Proteomes" id="UP000007800">
    <property type="component" value="Unassembled WGS sequence"/>
</dbReference>
<feature type="compositionally biased region" description="Polar residues" evidence="1">
    <location>
        <begin position="280"/>
        <end position="297"/>
    </location>
</feature>
<organism evidence="3">
    <name type="scientific">Perkinsus marinus (strain ATCC 50983 / TXsc)</name>
    <dbReference type="NCBI Taxonomy" id="423536"/>
    <lineage>
        <taxon>Eukaryota</taxon>
        <taxon>Sar</taxon>
        <taxon>Alveolata</taxon>
        <taxon>Perkinsozoa</taxon>
        <taxon>Perkinsea</taxon>
        <taxon>Perkinsida</taxon>
        <taxon>Perkinsidae</taxon>
        <taxon>Perkinsus</taxon>
    </lineage>
</organism>
<feature type="compositionally biased region" description="Acidic residues" evidence="1">
    <location>
        <begin position="219"/>
        <end position="228"/>
    </location>
</feature>
<feature type="compositionally biased region" description="Acidic residues" evidence="1">
    <location>
        <begin position="156"/>
        <end position="169"/>
    </location>
</feature>
<dbReference type="InParanoid" id="C5K8P8"/>
<reference evidence="2 3" key="1">
    <citation type="submission" date="2008-07" db="EMBL/GenBank/DDBJ databases">
        <authorList>
            <person name="El-Sayed N."/>
            <person name="Caler E."/>
            <person name="Inman J."/>
            <person name="Amedeo P."/>
            <person name="Hass B."/>
            <person name="Wortman J."/>
        </authorList>
    </citation>
    <scope>NUCLEOTIDE SEQUENCE [LARGE SCALE GENOMIC DNA]</scope>
    <source>
        <strain evidence="3">ATCC 50983 / TXsc</strain>
    </source>
</reference>
<feature type="compositionally biased region" description="Acidic residues" evidence="1">
    <location>
        <begin position="191"/>
        <end position="211"/>
    </location>
</feature>
<feature type="region of interest" description="Disordered" evidence="1">
    <location>
        <begin position="122"/>
        <end position="320"/>
    </location>
</feature>
<feature type="region of interest" description="Disordered" evidence="1">
    <location>
        <begin position="355"/>
        <end position="374"/>
    </location>
</feature>
<feature type="compositionally biased region" description="Polar residues" evidence="1">
    <location>
        <begin position="438"/>
        <end position="452"/>
    </location>
</feature>
<dbReference type="GeneID" id="9039361"/>
<feature type="compositionally biased region" description="Basic and acidic residues" evidence="1">
    <location>
        <begin position="229"/>
        <end position="244"/>
    </location>
</feature>
<keyword evidence="3" id="KW-1185">Reference proteome</keyword>
<protein>
    <submittedName>
        <fullName evidence="2">Be158, putative</fullName>
    </submittedName>
</protein>
<dbReference type="RefSeq" id="XP_002787329.1">
    <property type="nucleotide sequence ID" value="XM_002787283.1"/>
</dbReference>